<dbReference type="AlphaFoldDB" id="G9EPZ8"/>
<sequence length="420" mass="48718">MALLDVDDTLYFGYHPPPLDEKRINLDLLLALKERKITELYLFTDMVMEDRVIAHRQLLIEFLRSQGFTVHGVITPNDLLWGNYLIYKDSAIRNKNSSVFVRNSFKKNQPGIAFDEAVREIANKKSLSTATRNKSIWITRVLIPYFYKKMDYKQAKGLMLEHFLFFLPDKVKKIVLIDDRCSVLDSVRQFMQMAHLYQFDIPAIDLIHVLKKNRGSYYTHPLAAQATGITAADFSVSIILHTIEREIQRLSTSILCFNMGHFEKIAAPLINLKTLIQCELDEHQETMPTYKQSRSLFHSLKQVNTFHPNFLAYLDDFYTYGAIVLPQNPLLQRADVQLTLKEISRLRHDTMQYFFSGKKVKADLIENALMHALRQGAEDVTQDDEVQRALQHHRIFGFFGYKDAAALVNVEQARSAKFNY</sequence>
<gene>
    <name evidence="1" type="ORF">LDG_7340</name>
</gene>
<organism evidence="1 2">
    <name type="scientific">Legionella drancourtii LLAP12</name>
    <dbReference type="NCBI Taxonomy" id="658187"/>
    <lineage>
        <taxon>Bacteria</taxon>
        <taxon>Pseudomonadati</taxon>
        <taxon>Pseudomonadota</taxon>
        <taxon>Gammaproteobacteria</taxon>
        <taxon>Legionellales</taxon>
        <taxon>Legionellaceae</taxon>
        <taxon>Legionella</taxon>
    </lineage>
</organism>
<dbReference type="EMBL" id="JH413828">
    <property type="protein sequence ID" value="EHL30573.1"/>
    <property type="molecule type" value="Genomic_DNA"/>
</dbReference>
<evidence type="ECO:0000313" key="2">
    <source>
        <dbReference type="Proteomes" id="UP000002770"/>
    </source>
</evidence>
<proteinExistence type="predicted"/>
<accession>G9EPZ8</accession>
<name>G9EPZ8_9GAMM</name>
<dbReference type="eggNOG" id="ENOG5030957">
    <property type="taxonomic scope" value="Bacteria"/>
</dbReference>
<dbReference type="Proteomes" id="UP000002770">
    <property type="component" value="Unassembled WGS sequence"/>
</dbReference>
<reference evidence="1 2" key="1">
    <citation type="journal article" date="2011" name="BMC Genomics">
        <title>Insight into cross-talk between intra-amoebal pathogens.</title>
        <authorList>
            <person name="Gimenez G."/>
            <person name="Bertelli C."/>
            <person name="Moliner C."/>
            <person name="Robert C."/>
            <person name="Raoult D."/>
            <person name="Fournier P.E."/>
            <person name="Greub G."/>
        </authorList>
    </citation>
    <scope>NUCLEOTIDE SEQUENCE [LARGE SCALE GENOMIC DNA]</scope>
    <source>
        <strain evidence="1 2">LLAP12</strain>
    </source>
</reference>
<keyword evidence="2" id="KW-1185">Reference proteome</keyword>
<evidence type="ECO:0000313" key="1">
    <source>
        <dbReference type="EMBL" id="EHL30573.1"/>
    </source>
</evidence>
<dbReference type="STRING" id="658187.LDG_7340"/>
<dbReference type="InParanoid" id="G9EPZ8"/>
<protein>
    <submittedName>
        <fullName evidence="1">Uncharacterized protein</fullName>
    </submittedName>
</protein>
<dbReference type="HOGENOM" id="CLU_653449_0_0_6"/>